<evidence type="ECO:0000313" key="2">
    <source>
        <dbReference type="Proteomes" id="UP001055811"/>
    </source>
</evidence>
<evidence type="ECO:0000313" key="1">
    <source>
        <dbReference type="EMBL" id="KAI3791723.1"/>
    </source>
</evidence>
<keyword evidence="2" id="KW-1185">Reference proteome</keyword>
<protein>
    <submittedName>
        <fullName evidence="1">Uncharacterized protein</fullName>
    </submittedName>
</protein>
<organism evidence="1 2">
    <name type="scientific">Cichorium intybus</name>
    <name type="common">Chicory</name>
    <dbReference type="NCBI Taxonomy" id="13427"/>
    <lineage>
        <taxon>Eukaryota</taxon>
        <taxon>Viridiplantae</taxon>
        <taxon>Streptophyta</taxon>
        <taxon>Embryophyta</taxon>
        <taxon>Tracheophyta</taxon>
        <taxon>Spermatophyta</taxon>
        <taxon>Magnoliopsida</taxon>
        <taxon>eudicotyledons</taxon>
        <taxon>Gunneridae</taxon>
        <taxon>Pentapetalae</taxon>
        <taxon>asterids</taxon>
        <taxon>campanulids</taxon>
        <taxon>Asterales</taxon>
        <taxon>Asteraceae</taxon>
        <taxon>Cichorioideae</taxon>
        <taxon>Cichorieae</taxon>
        <taxon>Cichoriinae</taxon>
        <taxon>Cichorium</taxon>
    </lineage>
</organism>
<comment type="caution">
    <text evidence="1">The sequence shown here is derived from an EMBL/GenBank/DDBJ whole genome shotgun (WGS) entry which is preliminary data.</text>
</comment>
<name>A0ACB9H782_CICIN</name>
<reference evidence="2" key="1">
    <citation type="journal article" date="2022" name="Mol. Ecol. Resour.">
        <title>The genomes of chicory, endive, great burdock and yacon provide insights into Asteraceae palaeo-polyploidization history and plant inulin production.</title>
        <authorList>
            <person name="Fan W."/>
            <person name="Wang S."/>
            <person name="Wang H."/>
            <person name="Wang A."/>
            <person name="Jiang F."/>
            <person name="Liu H."/>
            <person name="Zhao H."/>
            <person name="Xu D."/>
            <person name="Zhang Y."/>
        </authorList>
    </citation>
    <scope>NUCLEOTIDE SEQUENCE [LARGE SCALE GENOMIC DNA]</scope>
    <source>
        <strain evidence="2">cv. Punajuju</strain>
    </source>
</reference>
<accession>A0ACB9H782</accession>
<gene>
    <name evidence="1" type="ORF">L2E82_05585</name>
</gene>
<proteinExistence type="predicted"/>
<reference evidence="1 2" key="2">
    <citation type="journal article" date="2022" name="Mol. Ecol. Resour.">
        <title>The genomes of chicory, endive, great burdock and yacon provide insights into Asteraceae paleo-polyploidization history and plant inulin production.</title>
        <authorList>
            <person name="Fan W."/>
            <person name="Wang S."/>
            <person name="Wang H."/>
            <person name="Wang A."/>
            <person name="Jiang F."/>
            <person name="Liu H."/>
            <person name="Zhao H."/>
            <person name="Xu D."/>
            <person name="Zhang Y."/>
        </authorList>
    </citation>
    <scope>NUCLEOTIDE SEQUENCE [LARGE SCALE GENOMIC DNA]</scope>
    <source>
        <strain evidence="2">cv. Punajuju</strain>
        <tissue evidence="1">Leaves</tissue>
    </source>
</reference>
<dbReference type="EMBL" id="CM042009">
    <property type="protein sequence ID" value="KAI3791723.1"/>
    <property type="molecule type" value="Genomic_DNA"/>
</dbReference>
<sequence length="202" mass="22245">MNTPQDTTKTNGVDTNYLLFSNVRSHSSNPFSRQNFQNLLTQSGFRAEMAEGPSSPGGGSHENGDLTLSPSSSNFLGQDNFLPFANIKRIIKKGLPADGKIGKDVKETVQECAALFITFITSEANDKRIKEKRKTINGEDLLWAMETLGFDDYIQPLAVYLKKYRQIEGVKIGSIKDHDGKGNEGFHSQGLNNGNSQQQGTK</sequence>
<dbReference type="Proteomes" id="UP001055811">
    <property type="component" value="Linkage Group LG01"/>
</dbReference>